<organism evidence="1 2">
    <name type="scientific">Caballeronia fortuita</name>
    <dbReference type="NCBI Taxonomy" id="1777138"/>
    <lineage>
        <taxon>Bacteria</taxon>
        <taxon>Pseudomonadati</taxon>
        <taxon>Pseudomonadota</taxon>
        <taxon>Betaproteobacteria</taxon>
        <taxon>Burkholderiales</taxon>
        <taxon>Burkholderiaceae</taxon>
        <taxon>Caballeronia</taxon>
    </lineage>
</organism>
<evidence type="ECO:0000313" key="2">
    <source>
        <dbReference type="Proteomes" id="UP000054903"/>
    </source>
</evidence>
<reference evidence="1" key="1">
    <citation type="submission" date="2016-01" db="EMBL/GenBank/DDBJ databases">
        <authorList>
            <person name="Peeters C."/>
        </authorList>
    </citation>
    <scope>NUCLEOTIDE SEQUENCE</scope>
    <source>
        <strain evidence="1">LMG 29320</strain>
    </source>
</reference>
<sequence length="327" mass="36173">MTTQVPQAPIGGYFELELAPPHDPVGPHLLAFQSARAAFRALLAAGAPRRVWMPRYICDSMLAPLTALGIEIAFYALDDTLAVASDVTLAPHDWLLYVNYFGVCDAQETALLARFDPSRVVLDRSQAFFASSKACLAELQSPRKFFGMPDGGLLRTSVPVDQPGAIDAHSLARMPHLLKRLYSAQEGYDDFRQAEQTLIDTTPEGMSQLSRHLYASVDKTRARVRRNANFATLHERVGHLNALALDADAIDGPLCYPLLTPCDGLRDALLRERIFTPTYWPDVKARSAPGAFERHLVDHCIALPCDQRYGADDMERIARVVLAHAYS</sequence>
<comment type="caution">
    <text evidence="1">The sequence shown here is derived from an EMBL/GenBank/DDBJ whole genome shotgun (WGS) entry which is preliminary data.</text>
</comment>
<name>A0A158E026_9BURK</name>
<protein>
    <recommendedName>
        <fullName evidence="3">DegT/DnrJ/EryC1/StrS aminotransferase</fullName>
    </recommendedName>
</protein>
<dbReference type="AlphaFoldDB" id="A0A158E026"/>
<keyword evidence="2" id="KW-1185">Reference proteome</keyword>
<dbReference type="OrthoDB" id="8955051at2"/>
<dbReference type="STRING" id="1777138.AWB77_06024"/>
<dbReference type="EMBL" id="FCNX02000020">
    <property type="protein sequence ID" value="SAK99816.1"/>
    <property type="molecule type" value="Genomic_DNA"/>
</dbReference>
<gene>
    <name evidence="1" type="ORF">AWB77_06024</name>
</gene>
<proteinExistence type="predicted"/>
<dbReference type="RefSeq" id="WP_061138056.1">
    <property type="nucleotide sequence ID" value="NZ_FCNX02000020.1"/>
</dbReference>
<evidence type="ECO:0000313" key="1">
    <source>
        <dbReference type="EMBL" id="SAK99816.1"/>
    </source>
</evidence>
<dbReference type="Proteomes" id="UP000054903">
    <property type="component" value="Unassembled WGS sequence"/>
</dbReference>
<accession>A0A158E026</accession>
<evidence type="ECO:0008006" key="3">
    <source>
        <dbReference type="Google" id="ProtNLM"/>
    </source>
</evidence>